<accession>A0A6J5NX52</accession>
<proteinExistence type="predicted"/>
<name>A0A6J5NX52_9CAUD</name>
<evidence type="ECO:0000313" key="1">
    <source>
        <dbReference type="EMBL" id="CAB4164240.1"/>
    </source>
</evidence>
<protein>
    <submittedName>
        <fullName evidence="1">Uncharacterized protein</fullName>
    </submittedName>
</protein>
<organism evidence="1">
    <name type="scientific">uncultured Caudovirales phage</name>
    <dbReference type="NCBI Taxonomy" id="2100421"/>
    <lineage>
        <taxon>Viruses</taxon>
        <taxon>Duplodnaviria</taxon>
        <taxon>Heunggongvirae</taxon>
        <taxon>Uroviricota</taxon>
        <taxon>Caudoviricetes</taxon>
        <taxon>Peduoviridae</taxon>
        <taxon>Maltschvirus</taxon>
        <taxon>Maltschvirus maltsch</taxon>
    </lineage>
</organism>
<sequence>MAVYCPTHCKADYLANNYLYPIVNAIKTEYPLAKLVIIRPKDLGNTLETKWAYLSNIDVGHTATAEDRASVKALLSSVGIYSQ</sequence>
<reference evidence="1" key="1">
    <citation type="submission" date="2020-04" db="EMBL/GenBank/DDBJ databases">
        <authorList>
            <person name="Chiriac C."/>
            <person name="Salcher M."/>
            <person name="Ghai R."/>
            <person name="Kavagutti S V."/>
        </authorList>
    </citation>
    <scope>NUCLEOTIDE SEQUENCE</scope>
</reference>
<gene>
    <name evidence="1" type="ORF">UFOVP826_14</name>
</gene>
<dbReference type="EMBL" id="LR796765">
    <property type="protein sequence ID" value="CAB4164240.1"/>
    <property type="molecule type" value="Genomic_DNA"/>
</dbReference>